<dbReference type="EMBL" id="LXQA010004511">
    <property type="protein sequence ID" value="MCH83006.1"/>
    <property type="molecule type" value="Genomic_DNA"/>
</dbReference>
<reference evidence="1 2" key="1">
    <citation type="journal article" date="2018" name="Front. Plant Sci.">
        <title>Red Clover (Trifolium pratense) and Zigzag Clover (T. medium) - A Picture of Genomic Similarities and Differences.</title>
        <authorList>
            <person name="Dluhosova J."/>
            <person name="Istvanek J."/>
            <person name="Nedelnik J."/>
            <person name="Repkova J."/>
        </authorList>
    </citation>
    <scope>NUCLEOTIDE SEQUENCE [LARGE SCALE GENOMIC DNA]</scope>
    <source>
        <strain evidence="2">cv. 10/8</strain>
        <tissue evidence="1">Leaf</tissue>
    </source>
</reference>
<dbReference type="AlphaFoldDB" id="A0A392M6J9"/>
<evidence type="ECO:0000313" key="1">
    <source>
        <dbReference type="EMBL" id="MCH83006.1"/>
    </source>
</evidence>
<dbReference type="Proteomes" id="UP000265520">
    <property type="component" value="Unassembled WGS sequence"/>
</dbReference>
<protein>
    <submittedName>
        <fullName evidence="1">Putative stomatal cytokinesis defective protein</fullName>
    </submittedName>
</protein>
<organism evidence="1 2">
    <name type="scientific">Trifolium medium</name>
    <dbReference type="NCBI Taxonomy" id="97028"/>
    <lineage>
        <taxon>Eukaryota</taxon>
        <taxon>Viridiplantae</taxon>
        <taxon>Streptophyta</taxon>
        <taxon>Embryophyta</taxon>
        <taxon>Tracheophyta</taxon>
        <taxon>Spermatophyta</taxon>
        <taxon>Magnoliopsida</taxon>
        <taxon>eudicotyledons</taxon>
        <taxon>Gunneridae</taxon>
        <taxon>Pentapetalae</taxon>
        <taxon>rosids</taxon>
        <taxon>fabids</taxon>
        <taxon>Fabales</taxon>
        <taxon>Fabaceae</taxon>
        <taxon>Papilionoideae</taxon>
        <taxon>50 kb inversion clade</taxon>
        <taxon>NPAAA clade</taxon>
        <taxon>Hologalegina</taxon>
        <taxon>IRL clade</taxon>
        <taxon>Trifolieae</taxon>
        <taxon>Trifolium</taxon>
    </lineage>
</organism>
<evidence type="ECO:0000313" key="2">
    <source>
        <dbReference type="Proteomes" id="UP000265520"/>
    </source>
</evidence>
<gene>
    <name evidence="1" type="ORF">A2U01_0003820</name>
</gene>
<sequence length="58" mass="6465">MSQIFEYFVVCGIGPEIRSIDGTKGYHGPGWMYLPSLLDQYPPSTHTLYPPAPPQLPT</sequence>
<name>A0A392M6J9_9FABA</name>
<accession>A0A392M6J9</accession>
<proteinExistence type="predicted"/>
<feature type="non-terminal residue" evidence="1">
    <location>
        <position position="58"/>
    </location>
</feature>
<comment type="caution">
    <text evidence="1">The sequence shown here is derived from an EMBL/GenBank/DDBJ whole genome shotgun (WGS) entry which is preliminary data.</text>
</comment>
<keyword evidence="2" id="KW-1185">Reference proteome</keyword>